<reference evidence="2" key="2">
    <citation type="submission" date="2014-07" db="EMBL/GenBank/DDBJ databases">
        <authorList>
            <person name="Hull J."/>
        </authorList>
    </citation>
    <scope>NUCLEOTIDE SEQUENCE</scope>
</reference>
<evidence type="ECO:0000313" key="2">
    <source>
        <dbReference type="EMBL" id="JAG39598.1"/>
    </source>
</evidence>
<sequence>MAVSRNRFLLLATYGFVPSCLVVHYSPGSATSFHPQLHLWLLVNLPPSLVGCTPSQILATLAVVFPLSLRLRDRWYCYFYHCSWLPPPKNPPPSYAASRPTTYHPRCGFGGRCSTKPYRGSVLRSPTPTHRPFLP</sequence>
<evidence type="ECO:0000256" key="1">
    <source>
        <dbReference type="SAM" id="Phobius"/>
    </source>
</evidence>
<name>A0A0A9Z8E2_LYGHE</name>
<keyword evidence="1" id="KW-1133">Transmembrane helix</keyword>
<dbReference type="EMBL" id="GBHO01004006">
    <property type="protein sequence ID" value="JAG39598.1"/>
    <property type="molecule type" value="Transcribed_RNA"/>
</dbReference>
<organism evidence="2">
    <name type="scientific">Lygus hesperus</name>
    <name type="common">Western plant bug</name>
    <dbReference type="NCBI Taxonomy" id="30085"/>
    <lineage>
        <taxon>Eukaryota</taxon>
        <taxon>Metazoa</taxon>
        <taxon>Ecdysozoa</taxon>
        <taxon>Arthropoda</taxon>
        <taxon>Hexapoda</taxon>
        <taxon>Insecta</taxon>
        <taxon>Pterygota</taxon>
        <taxon>Neoptera</taxon>
        <taxon>Paraneoptera</taxon>
        <taxon>Hemiptera</taxon>
        <taxon>Heteroptera</taxon>
        <taxon>Panheteroptera</taxon>
        <taxon>Cimicomorpha</taxon>
        <taxon>Miridae</taxon>
        <taxon>Mirini</taxon>
        <taxon>Lygus</taxon>
    </lineage>
</organism>
<gene>
    <name evidence="2" type="primary">wxcX</name>
    <name evidence="2" type="ORF">CM83_101622</name>
</gene>
<protein>
    <submittedName>
        <fullName evidence="2">Uncharacterized protein wxcX</fullName>
    </submittedName>
</protein>
<accession>A0A0A9Z8E2</accession>
<proteinExistence type="predicted"/>
<keyword evidence="1" id="KW-0472">Membrane</keyword>
<feature type="transmembrane region" description="Helical" evidence="1">
    <location>
        <begin position="48"/>
        <end position="69"/>
    </location>
</feature>
<dbReference type="AlphaFoldDB" id="A0A0A9Z8E2"/>
<reference evidence="2" key="1">
    <citation type="journal article" date="2014" name="PLoS ONE">
        <title>Transcriptome-Based Identification of ABC Transporters in the Western Tarnished Plant Bug Lygus hesperus.</title>
        <authorList>
            <person name="Hull J.J."/>
            <person name="Chaney K."/>
            <person name="Geib S.M."/>
            <person name="Fabrick J.A."/>
            <person name="Brent C.S."/>
            <person name="Walsh D."/>
            <person name="Lavine L.C."/>
        </authorList>
    </citation>
    <scope>NUCLEOTIDE SEQUENCE</scope>
</reference>
<keyword evidence="1" id="KW-0812">Transmembrane</keyword>